<dbReference type="Proteomes" id="UP001207626">
    <property type="component" value="Unassembled WGS sequence"/>
</dbReference>
<dbReference type="EMBL" id="JAMDLW010000032">
    <property type="protein sequence ID" value="MCY9522249.1"/>
    <property type="molecule type" value="Genomic_DNA"/>
</dbReference>
<comment type="caution">
    <text evidence="1">The sequence shown here is derived from an EMBL/GenBank/DDBJ whole genome shotgun (WGS) entry which is preliminary data.</text>
</comment>
<accession>A0ABT4DY34</accession>
<gene>
    <name evidence="1" type="ORF">M5X09_21765</name>
</gene>
<name>A0ABT4DY34_9BACL</name>
<evidence type="ECO:0000313" key="1">
    <source>
        <dbReference type="EMBL" id="MCY9522249.1"/>
    </source>
</evidence>
<protein>
    <recommendedName>
        <fullName evidence="3">DUF2281 domain-containing protein</fullName>
    </recommendedName>
</protein>
<evidence type="ECO:0008006" key="3">
    <source>
        <dbReference type="Google" id="ProtNLM"/>
    </source>
</evidence>
<dbReference type="RefSeq" id="WP_087434536.1">
    <property type="nucleotide sequence ID" value="NZ_JAMDLV010000070.1"/>
</dbReference>
<sequence>MAIRKDDVLKLFEQLPEAAQQSAIDYLQFLVLRHQRPDWDEISKLAPDDIPLNEDERRQLDSDSGFMSWEEAMNELDLPTDTKP</sequence>
<reference evidence="1 2" key="1">
    <citation type="submission" date="2022-05" db="EMBL/GenBank/DDBJ databases">
        <title>Genome Sequencing of Bee-Associated Microbes.</title>
        <authorList>
            <person name="Dunlap C."/>
        </authorList>
    </citation>
    <scope>NUCLEOTIDE SEQUENCE [LARGE SCALE GENOMIC DNA]</scope>
    <source>
        <strain evidence="1 2">NRRL NRS-1438</strain>
    </source>
</reference>
<proteinExistence type="predicted"/>
<evidence type="ECO:0000313" key="2">
    <source>
        <dbReference type="Proteomes" id="UP001207626"/>
    </source>
</evidence>
<organism evidence="1 2">
    <name type="scientific">Paenibacillus apiarius</name>
    <dbReference type="NCBI Taxonomy" id="46240"/>
    <lineage>
        <taxon>Bacteria</taxon>
        <taxon>Bacillati</taxon>
        <taxon>Bacillota</taxon>
        <taxon>Bacilli</taxon>
        <taxon>Bacillales</taxon>
        <taxon>Paenibacillaceae</taxon>
        <taxon>Paenibacillus</taxon>
    </lineage>
</organism>
<keyword evidence="2" id="KW-1185">Reference proteome</keyword>